<proteinExistence type="predicted"/>
<accession>A0A0J8YEJ2</accession>
<sequence>MMPHIIIAILALNLMLLHTIISRRKIPKSKKALQLFYWCSIVILCMSVVRLADGRVTCSVFSTLFLVTVALLLWLRASQ</sequence>
<organism evidence="2 3">
    <name type="scientific">Franconibacter pulveris</name>
    <dbReference type="NCBI Taxonomy" id="435910"/>
    <lineage>
        <taxon>Bacteria</taxon>
        <taxon>Pseudomonadati</taxon>
        <taxon>Pseudomonadota</taxon>
        <taxon>Gammaproteobacteria</taxon>
        <taxon>Enterobacterales</taxon>
        <taxon>Enterobacteriaceae</taxon>
        <taxon>Franconibacter</taxon>
    </lineage>
</organism>
<feature type="transmembrane region" description="Helical" evidence="1">
    <location>
        <begin position="58"/>
        <end position="75"/>
    </location>
</feature>
<keyword evidence="1" id="KW-1133">Transmembrane helix</keyword>
<dbReference type="Proteomes" id="UP000037315">
    <property type="component" value="Unassembled WGS sequence"/>
</dbReference>
<keyword evidence="3" id="KW-1185">Reference proteome</keyword>
<comment type="caution">
    <text evidence="2">The sequence shown here is derived from an EMBL/GenBank/DDBJ whole genome shotgun (WGS) entry which is preliminary data.</text>
</comment>
<name>A0A0J8YEJ2_9ENTR</name>
<evidence type="ECO:0000256" key="1">
    <source>
        <dbReference type="SAM" id="Phobius"/>
    </source>
</evidence>
<protein>
    <submittedName>
        <fullName evidence="2">Uncharacterized protein</fullName>
    </submittedName>
</protein>
<feature type="transmembrane region" description="Helical" evidence="1">
    <location>
        <begin position="35"/>
        <end position="52"/>
    </location>
</feature>
<keyword evidence="1" id="KW-0812">Transmembrane</keyword>
<dbReference type="EMBL" id="LFEJ01000004">
    <property type="protein sequence ID" value="KMV35929.1"/>
    <property type="molecule type" value="Genomic_DNA"/>
</dbReference>
<reference evidence="2 3" key="1">
    <citation type="submission" date="2015-06" db="EMBL/GenBank/DDBJ databases">
        <title>Genome sequencing of Cronobacter sp. strain DJ34 isolated from petroleum contaminated sludge of Duliajan Oil Fields, Assam, India.</title>
        <authorList>
            <person name="Pal S."/>
            <person name="Banerjee T.D."/>
            <person name="Roy A."/>
            <person name="Sar P."/>
            <person name="Kazy S.K."/>
        </authorList>
    </citation>
    <scope>NUCLEOTIDE SEQUENCE [LARGE SCALE GENOMIC DNA]</scope>
    <source>
        <strain evidence="2 3">DJ34</strain>
    </source>
</reference>
<evidence type="ECO:0000313" key="3">
    <source>
        <dbReference type="Proteomes" id="UP000037315"/>
    </source>
</evidence>
<evidence type="ECO:0000313" key="2">
    <source>
        <dbReference type="EMBL" id="KMV35929.1"/>
    </source>
</evidence>
<feature type="transmembrane region" description="Helical" evidence="1">
    <location>
        <begin position="6"/>
        <end position="23"/>
    </location>
</feature>
<keyword evidence="1" id="KW-0472">Membrane</keyword>
<gene>
    <name evidence="2" type="ORF">ACH50_03570</name>
</gene>
<dbReference type="PATRIC" id="fig|1656095.3.peg.2807"/>
<dbReference type="AlphaFoldDB" id="A0A0J8YEJ2"/>